<name>A0ABP7LXB6_9ACTN</name>
<proteinExistence type="predicted"/>
<sequence length="79" mass="7489">MPALSDIVESALLDASTATAASAPCTGYAEGAGCVVDAGCVEWVPCADGAVGVLGTTRASPTGGAEYVAAPETPASTAS</sequence>
<protein>
    <submittedName>
        <fullName evidence="1">Uncharacterized protein</fullName>
    </submittedName>
</protein>
<dbReference type="Proteomes" id="UP001501563">
    <property type="component" value="Unassembled WGS sequence"/>
</dbReference>
<evidence type="ECO:0000313" key="1">
    <source>
        <dbReference type="EMBL" id="GAA3910432.1"/>
    </source>
</evidence>
<gene>
    <name evidence="1" type="ORF">GCM10022207_94650</name>
</gene>
<comment type="caution">
    <text evidence="1">The sequence shown here is derived from an EMBL/GenBank/DDBJ whole genome shotgun (WGS) entry which is preliminary data.</text>
</comment>
<dbReference type="RefSeq" id="WP_345554819.1">
    <property type="nucleotide sequence ID" value="NZ_BAAAZA010000100.1"/>
</dbReference>
<evidence type="ECO:0000313" key="2">
    <source>
        <dbReference type="Proteomes" id="UP001501563"/>
    </source>
</evidence>
<accession>A0ABP7LXB6</accession>
<dbReference type="EMBL" id="BAAAZA010000100">
    <property type="protein sequence ID" value="GAA3910432.1"/>
    <property type="molecule type" value="Genomic_DNA"/>
</dbReference>
<organism evidence="1 2">
    <name type="scientific">Streptomyces lannensis</name>
    <dbReference type="NCBI Taxonomy" id="766498"/>
    <lineage>
        <taxon>Bacteria</taxon>
        <taxon>Bacillati</taxon>
        <taxon>Actinomycetota</taxon>
        <taxon>Actinomycetes</taxon>
        <taxon>Kitasatosporales</taxon>
        <taxon>Streptomycetaceae</taxon>
        <taxon>Streptomyces</taxon>
    </lineage>
</organism>
<keyword evidence="2" id="KW-1185">Reference proteome</keyword>
<reference evidence="2" key="1">
    <citation type="journal article" date="2019" name="Int. J. Syst. Evol. Microbiol.">
        <title>The Global Catalogue of Microorganisms (GCM) 10K type strain sequencing project: providing services to taxonomists for standard genome sequencing and annotation.</title>
        <authorList>
            <consortium name="The Broad Institute Genomics Platform"/>
            <consortium name="The Broad Institute Genome Sequencing Center for Infectious Disease"/>
            <person name="Wu L."/>
            <person name="Ma J."/>
        </authorList>
    </citation>
    <scope>NUCLEOTIDE SEQUENCE [LARGE SCALE GENOMIC DNA]</scope>
    <source>
        <strain evidence="2">JCM 16578</strain>
    </source>
</reference>